<name>A0A8S0WLZ2_9FIRM</name>
<dbReference type="KEGG" id="aacx:DEACI_0906"/>
<reference evidence="6" key="1">
    <citation type="submission" date="2014-11" db="EMBL/GenBank/DDBJ databases">
        <authorList>
            <person name="Hornung B.V."/>
        </authorList>
    </citation>
    <scope>NUCLEOTIDE SEQUENCE</scope>
    <source>
        <strain evidence="6">INE</strain>
    </source>
</reference>
<protein>
    <submittedName>
        <fullName evidence="5">4Fe-4S ferredoxin-type, iron-sulphur binding domain protein</fullName>
    </submittedName>
    <submittedName>
        <fullName evidence="6">Alpha-helical ferredoxin</fullName>
    </submittedName>
</protein>
<dbReference type="InterPro" id="IPR009051">
    <property type="entry name" value="Helical_ferredxn"/>
</dbReference>
<sequence>MAEALPVVQEGSLDPDFKRLIETLSGAQNLNACIQCGTCSGSCSFSERMAHTPRRLLEMVRAGMREEVLNSDTYWYCTSCYYCTVRCPRGINLTEVMYALKHLAISVNKDKNAAFYDCFGSVLQSYGRLYENGLLLKLALKTDPLMLVAYGPIGVKMFLKGKLNILPSRVRALSEIRRLYEKVGEMEEKI</sequence>
<keyword evidence="1" id="KW-0479">Metal-binding</keyword>
<evidence type="ECO:0000259" key="4">
    <source>
        <dbReference type="Pfam" id="PF13183"/>
    </source>
</evidence>
<evidence type="ECO:0000313" key="7">
    <source>
        <dbReference type="Proteomes" id="UP001071230"/>
    </source>
</evidence>
<dbReference type="Proteomes" id="UP000836597">
    <property type="component" value="Chromosome"/>
</dbReference>
<dbReference type="AlphaFoldDB" id="A0A8S0WLZ2"/>
<keyword evidence="7" id="KW-1185">Reference proteome</keyword>
<dbReference type="Proteomes" id="UP001071230">
    <property type="component" value="Unassembled WGS sequence"/>
</dbReference>
<proteinExistence type="predicted"/>
<dbReference type="RefSeq" id="WP_240983953.1">
    <property type="nucleotide sequence ID" value="NZ_CDGJ01000134.1"/>
</dbReference>
<dbReference type="Gene3D" id="1.10.1060.10">
    <property type="entry name" value="Alpha-helical ferredoxin"/>
    <property type="match status" value="1"/>
</dbReference>
<accession>A0A8S0WLZ2</accession>
<dbReference type="InterPro" id="IPR017900">
    <property type="entry name" value="4Fe4S_Fe_S_CS"/>
</dbReference>
<dbReference type="PANTHER" id="PTHR43255">
    <property type="entry name" value="IRON-SULFUR-BINDING OXIDOREDUCTASE FADF-RELATED-RELATED"/>
    <property type="match status" value="1"/>
</dbReference>
<evidence type="ECO:0000256" key="1">
    <source>
        <dbReference type="ARBA" id="ARBA00022723"/>
    </source>
</evidence>
<dbReference type="EMBL" id="LR746496">
    <property type="protein sequence ID" value="CAA7600254.1"/>
    <property type="molecule type" value="Genomic_DNA"/>
</dbReference>
<dbReference type="Pfam" id="PF13183">
    <property type="entry name" value="Fer4_8"/>
    <property type="match status" value="1"/>
</dbReference>
<reference evidence="5" key="2">
    <citation type="submission" date="2020-01" db="EMBL/GenBank/DDBJ databases">
        <authorList>
            <person name="Hornung B."/>
        </authorList>
    </citation>
    <scope>NUCLEOTIDE SEQUENCE</scope>
    <source>
        <strain evidence="5">PacBioINE</strain>
    </source>
</reference>
<organism evidence="5">
    <name type="scientific">Acididesulfobacillus acetoxydans</name>
    <dbReference type="NCBI Taxonomy" id="1561005"/>
    <lineage>
        <taxon>Bacteria</taxon>
        <taxon>Bacillati</taxon>
        <taxon>Bacillota</taxon>
        <taxon>Clostridia</taxon>
        <taxon>Eubacteriales</taxon>
        <taxon>Peptococcaceae</taxon>
        <taxon>Acididesulfobacillus</taxon>
    </lineage>
</organism>
<dbReference type="GO" id="GO:0051536">
    <property type="term" value="F:iron-sulfur cluster binding"/>
    <property type="evidence" value="ECO:0007669"/>
    <property type="project" value="UniProtKB-KW"/>
</dbReference>
<dbReference type="PROSITE" id="PS00198">
    <property type="entry name" value="4FE4S_FER_1"/>
    <property type="match status" value="1"/>
</dbReference>
<gene>
    <name evidence="5" type="ORF">DEACI_0906</name>
    <name evidence="6" type="ORF">DEACI_4117</name>
</gene>
<evidence type="ECO:0000313" key="5">
    <source>
        <dbReference type="EMBL" id="CAA7600254.1"/>
    </source>
</evidence>
<dbReference type="InterPro" id="IPR051460">
    <property type="entry name" value="HdrC_iron-sulfur_subunit"/>
</dbReference>
<dbReference type="GO" id="GO:0046872">
    <property type="term" value="F:metal ion binding"/>
    <property type="evidence" value="ECO:0007669"/>
    <property type="project" value="UniProtKB-KW"/>
</dbReference>
<keyword evidence="3" id="KW-0411">Iron-sulfur</keyword>
<dbReference type="EMBL" id="CDGJ01000134">
    <property type="protein sequence ID" value="CEJ09632.1"/>
    <property type="molecule type" value="Genomic_DNA"/>
</dbReference>
<dbReference type="InterPro" id="IPR017896">
    <property type="entry name" value="4Fe4S_Fe-S-bd"/>
</dbReference>
<dbReference type="GO" id="GO:0005886">
    <property type="term" value="C:plasma membrane"/>
    <property type="evidence" value="ECO:0007669"/>
    <property type="project" value="TreeGrafter"/>
</dbReference>
<evidence type="ECO:0000256" key="2">
    <source>
        <dbReference type="ARBA" id="ARBA00023004"/>
    </source>
</evidence>
<dbReference type="SUPFAM" id="SSF46548">
    <property type="entry name" value="alpha-helical ferredoxin"/>
    <property type="match status" value="1"/>
</dbReference>
<evidence type="ECO:0000313" key="6">
    <source>
        <dbReference type="EMBL" id="CEJ09632.1"/>
    </source>
</evidence>
<evidence type="ECO:0000256" key="3">
    <source>
        <dbReference type="ARBA" id="ARBA00023014"/>
    </source>
</evidence>
<dbReference type="PANTHER" id="PTHR43255:SF2">
    <property type="entry name" value="HETERODISULFIDE REDUCTASE RELATED PROTEIN"/>
    <property type="match status" value="1"/>
</dbReference>
<keyword evidence="2" id="KW-0408">Iron</keyword>
<feature type="domain" description="4Fe-4S ferredoxin-type" evidence="4">
    <location>
        <begin position="30"/>
        <end position="91"/>
    </location>
</feature>